<comment type="subcellular location">
    <subcellularLocation>
        <location evidence="7">Cytoplasm</location>
    </subcellularLocation>
</comment>
<dbReference type="Gene3D" id="2.30.40.10">
    <property type="entry name" value="Urease, subunit C, domain 1"/>
    <property type="match status" value="1"/>
</dbReference>
<feature type="binding site" evidence="7">
    <location>
        <position position="335"/>
    </location>
    <ligand>
        <name>Fe(3+)</name>
        <dbReference type="ChEBI" id="CHEBI:29034"/>
    </ligand>
</feature>
<evidence type="ECO:0000256" key="4">
    <source>
        <dbReference type="ARBA" id="ARBA00022808"/>
    </source>
</evidence>
<dbReference type="Gene3D" id="3.20.20.140">
    <property type="entry name" value="Metal-dependent hydrolases"/>
    <property type="match status" value="1"/>
</dbReference>
<proteinExistence type="inferred from homology"/>
<name>A0A7C1JIA4_9CHLR</name>
<keyword evidence="7" id="KW-0963">Cytoplasm</keyword>
<evidence type="ECO:0000256" key="7">
    <source>
        <dbReference type="HAMAP-Rule" id="MF_00372"/>
    </source>
</evidence>
<keyword evidence="3 7" id="KW-0378">Hydrolase</keyword>
<comment type="similarity">
    <text evidence="7">Belongs to the metallo-dependent hydrolases superfamily. HutI family.</text>
</comment>
<feature type="binding site" evidence="7">
    <location>
        <position position="153"/>
    </location>
    <ligand>
        <name>4-imidazolone-5-propanoate</name>
        <dbReference type="ChEBI" id="CHEBI:77893"/>
    </ligand>
</feature>
<evidence type="ECO:0000256" key="6">
    <source>
        <dbReference type="ARBA" id="ARBA00023004"/>
    </source>
</evidence>
<keyword evidence="5 7" id="KW-0862">Zinc</keyword>
<dbReference type="InterPro" id="IPR032466">
    <property type="entry name" value="Metal_Hydrolase"/>
</dbReference>
<dbReference type="NCBIfam" id="TIGR01224">
    <property type="entry name" value="hutI"/>
    <property type="match status" value="1"/>
</dbReference>
<dbReference type="AlphaFoldDB" id="A0A7C1JIA4"/>
<feature type="binding site" evidence="7">
    <location>
        <position position="83"/>
    </location>
    <ligand>
        <name>Fe(3+)</name>
        <dbReference type="ChEBI" id="CHEBI:29034"/>
    </ligand>
</feature>
<dbReference type="EMBL" id="DSMG01000003">
    <property type="protein sequence ID" value="HDX29902.1"/>
    <property type="molecule type" value="Genomic_DNA"/>
</dbReference>
<dbReference type="Pfam" id="PF01979">
    <property type="entry name" value="Amidohydro_1"/>
    <property type="match status" value="1"/>
</dbReference>
<feature type="binding site" evidence="7">
    <location>
        <position position="186"/>
    </location>
    <ligand>
        <name>4-imidazolone-5-propanoate</name>
        <dbReference type="ChEBI" id="CHEBI:77893"/>
    </ligand>
</feature>
<feature type="domain" description="Amidohydrolase-related" evidence="8">
    <location>
        <begin position="289"/>
        <end position="421"/>
    </location>
</feature>
<keyword evidence="4 7" id="KW-0369">Histidine metabolism</keyword>
<dbReference type="SUPFAM" id="SSF51338">
    <property type="entry name" value="Composite domain of metallo-dependent hydrolases"/>
    <property type="match status" value="1"/>
</dbReference>
<dbReference type="GO" id="GO:0005506">
    <property type="term" value="F:iron ion binding"/>
    <property type="evidence" value="ECO:0007669"/>
    <property type="project" value="UniProtKB-UniRule"/>
</dbReference>
<feature type="binding site" evidence="7">
    <location>
        <position position="340"/>
    </location>
    <ligand>
        <name>4-imidazolone-5-propanoate</name>
        <dbReference type="ChEBI" id="CHEBI:77893"/>
    </ligand>
</feature>
<evidence type="ECO:0000256" key="2">
    <source>
        <dbReference type="ARBA" id="ARBA00022723"/>
    </source>
</evidence>
<dbReference type="PANTHER" id="PTHR42752:SF1">
    <property type="entry name" value="IMIDAZOLONEPROPIONASE-RELATED"/>
    <property type="match status" value="1"/>
</dbReference>
<reference evidence="9" key="1">
    <citation type="journal article" date="2020" name="mSystems">
        <title>Genome- and Community-Level Interaction Insights into Carbon Utilization and Element Cycling Functions of Hydrothermarchaeota in Hydrothermal Sediment.</title>
        <authorList>
            <person name="Zhou Z."/>
            <person name="Liu Y."/>
            <person name="Xu W."/>
            <person name="Pan J."/>
            <person name="Luo Z.H."/>
            <person name="Li M."/>
        </authorList>
    </citation>
    <scope>NUCLEOTIDE SEQUENCE [LARGE SCALE GENOMIC DNA]</scope>
    <source>
        <strain evidence="9">SpSt-289</strain>
    </source>
</reference>
<accession>A0A7C1JIA4</accession>
<evidence type="ECO:0000313" key="9">
    <source>
        <dbReference type="EMBL" id="HDX29902.1"/>
    </source>
</evidence>
<comment type="cofactor">
    <cofactor evidence="7">
        <name>Zn(2+)</name>
        <dbReference type="ChEBI" id="CHEBI:29105"/>
    </cofactor>
    <cofactor evidence="7">
        <name>Fe(3+)</name>
        <dbReference type="ChEBI" id="CHEBI:29034"/>
    </cofactor>
    <text evidence="7">Binds 1 zinc or iron ion per subunit.</text>
</comment>
<evidence type="ECO:0000256" key="3">
    <source>
        <dbReference type="ARBA" id="ARBA00022801"/>
    </source>
</evidence>
<comment type="catalytic activity">
    <reaction evidence="7">
        <text>4-imidazolone-5-propanoate + H2O = N-formimidoyl-L-glutamate</text>
        <dbReference type="Rhea" id="RHEA:23660"/>
        <dbReference type="ChEBI" id="CHEBI:15377"/>
        <dbReference type="ChEBI" id="CHEBI:58928"/>
        <dbReference type="ChEBI" id="CHEBI:77893"/>
        <dbReference type="EC" id="3.5.2.7"/>
    </reaction>
</comment>
<dbReference type="GO" id="GO:0019556">
    <property type="term" value="P:L-histidine catabolic process to glutamate and formamide"/>
    <property type="evidence" value="ECO:0007669"/>
    <property type="project" value="UniProtKB-UniRule"/>
</dbReference>
<dbReference type="FunFam" id="3.20.20.140:FF:000007">
    <property type="entry name" value="Imidazolonepropionase"/>
    <property type="match status" value="1"/>
</dbReference>
<dbReference type="EC" id="3.5.2.7" evidence="1 7"/>
<feature type="binding site" evidence="7">
    <location>
        <position position="339"/>
    </location>
    <ligand>
        <name>N-formimidoyl-L-glutamate</name>
        <dbReference type="ChEBI" id="CHEBI:58928"/>
    </ligand>
</feature>
<dbReference type="InterPro" id="IPR011059">
    <property type="entry name" value="Metal-dep_hydrolase_composite"/>
</dbReference>
<sequence>MAETVDLLLVNAAQVITCAGPGPKRGKALADVGLIEHAAVAVDEGQIVAIGPTAVLQERFRGRTHLDVGGKVVCPGFVDCHTHLVFAGDRVDEFERKLAGASYQELLAAGGGILSTMRATRAASFDALVASGQRRLQAMLRLGTTTVEIKSGYGLDTASELRMLAAIEQLAMMMPQDIVPTFLGAHALPPEFADDADGYIEQVCEEMLPRVAAWWQDSSFRASGIPVFNDVFCEQGVFDLAQSRRVLEAGLKVGLRPKIHADEFVSLGGARLAVELSAISADHLDATPPEEMAMLATSKTIAVLLPGVNFHLGSHRFAQARHWVEAGAAIALATDFNPGSAPILSLPLVMAIACRYQRLSPAEALNAITLNAAHAIGLGDRLGSLEVGKQADLLIVDVPDYRHLVYWVGDNPVAAVIKAGKCLKL</sequence>
<feature type="binding site" evidence="7">
    <location>
        <position position="81"/>
    </location>
    <ligand>
        <name>Fe(3+)</name>
        <dbReference type="ChEBI" id="CHEBI:29034"/>
    </ligand>
</feature>
<feature type="binding site" evidence="7">
    <location>
        <position position="337"/>
    </location>
    <ligand>
        <name>N-formimidoyl-L-glutamate</name>
        <dbReference type="ChEBI" id="CHEBI:58928"/>
    </ligand>
</feature>
<organism evidence="9">
    <name type="scientific">Caldilinea aerophila</name>
    <dbReference type="NCBI Taxonomy" id="133453"/>
    <lineage>
        <taxon>Bacteria</taxon>
        <taxon>Bacillati</taxon>
        <taxon>Chloroflexota</taxon>
        <taxon>Caldilineae</taxon>
        <taxon>Caldilineales</taxon>
        <taxon>Caldilineaceae</taxon>
        <taxon>Caldilinea</taxon>
    </lineage>
</organism>
<dbReference type="SUPFAM" id="SSF51556">
    <property type="entry name" value="Metallo-dependent hydrolases"/>
    <property type="match status" value="1"/>
</dbReference>
<evidence type="ECO:0000259" key="8">
    <source>
        <dbReference type="Pfam" id="PF01979"/>
    </source>
</evidence>
<keyword evidence="6 7" id="KW-0408">Iron</keyword>
<keyword evidence="2 7" id="KW-0479">Metal-binding</keyword>
<dbReference type="HAMAP" id="MF_00372">
    <property type="entry name" value="HutI"/>
    <property type="match status" value="1"/>
</dbReference>
<dbReference type="GO" id="GO:0005737">
    <property type="term" value="C:cytoplasm"/>
    <property type="evidence" value="ECO:0007669"/>
    <property type="project" value="UniProtKB-SubCell"/>
</dbReference>
<gene>
    <name evidence="7" type="primary">hutI</name>
    <name evidence="9" type="ORF">ENQ20_00230</name>
</gene>
<dbReference type="GO" id="GO:0050480">
    <property type="term" value="F:imidazolonepropionase activity"/>
    <property type="evidence" value="ECO:0007669"/>
    <property type="project" value="UniProtKB-UniRule"/>
</dbReference>
<feature type="binding site" evidence="7">
    <location>
        <position position="83"/>
    </location>
    <ligand>
        <name>Zn(2+)</name>
        <dbReference type="ChEBI" id="CHEBI:29105"/>
    </ligand>
</feature>
<dbReference type="PANTHER" id="PTHR42752">
    <property type="entry name" value="IMIDAZOLONEPROPIONASE"/>
    <property type="match status" value="1"/>
</dbReference>
<feature type="binding site" evidence="7">
    <location>
        <position position="260"/>
    </location>
    <ligand>
        <name>Zn(2+)</name>
        <dbReference type="ChEBI" id="CHEBI:29105"/>
    </ligand>
</feature>
<feature type="binding site" evidence="7">
    <location>
        <position position="263"/>
    </location>
    <ligand>
        <name>4-imidazolone-5-propanoate</name>
        <dbReference type="ChEBI" id="CHEBI:77893"/>
    </ligand>
</feature>
<dbReference type="GO" id="GO:0019557">
    <property type="term" value="P:L-histidine catabolic process to glutamate and formate"/>
    <property type="evidence" value="ECO:0007669"/>
    <property type="project" value="UniProtKB-UniPathway"/>
</dbReference>
<evidence type="ECO:0000256" key="1">
    <source>
        <dbReference type="ARBA" id="ARBA00012864"/>
    </source>
</evidence>
<dbReference type="UniPathway" id="UPA00379">
    <property type="reaction ID" value="UER00551"/>
</dbReference>
<protein>
    <recommendedName>
        <fullName evidence="1 7">Imidazolonepropionase</fullName>
        <ecNumber evidence="1 7">3.5.2.7</ecNumber>
    </recommendedName>
    <alternativeName>
        <fullName evidence="7">Imidazolone-5-propionate hydrolase</fullName>
    </alternativeName>
</protein>
<feature type="binding site" evidence="7">
    <location>
        <position position="90"/>
    </location>
    <ligand>
        <name>4-imidazolone-5-propanoate</name>
        <dbReference type="ChEBI" id="CHEBI:77893"/>
    </ligand>
</feature>
<comment type="caution">
    <text evidence="9">The sequence shown here is derived from an EMBL/GenBank/DDBJ whole genome shotgun (WGS) entry which is preliminary data.</text>
</comment>
<dbReference type="CDD" id="cd01296">
    <property type="entry name" value="Imidazolone-5PH"/>
    <property type="match status" value="1"/>
</dbReference>
<comment type="pathway">
    <text evidence="7">Amino-acid degradation; L-histidine degradation into L-glutamate; N-formimidoyl-L-glutamate from L-histidine: step 3/3.</text>
</comment>
<comment type="function">
    <text evidence="7">Catalyzes the hydrolytic cleavage of the carbon-nitrogen bond in imidazolone-5-propanoate to yield N-formimidoyl-L-glutamate. It is the third step in the universal histidine degradation pathway.</text>
</comment>
<dbReference type="GO" id="GO:0008270">
    <property type="term" value="F:zinc ion binding"/>
    <property type="evidence" value="ECO:0007669"/>
    <property type="project" value="UniProtKB-UniRule"/>
</dbReference>
<dbReference type="InterPro" id="IPR005920">
    <property type="entry name" value="HutI"/>
</dbReference>
<feature type="binding site" evidence="7">
    <location>
        <position position="260"/>
    </location>
    <ligand>
        <name>Fe(3+)</name>
        <dbReference type="ChEBI" id="CHEBI:29034"/>
    </ligand>
</feature>
<feature type="binding site" evidence="7">
    <location>
        <position position="81"/>
    </location>
    <ligand>
        <name>Zn(2+)</name>
        <dbReference type="ChEBI" id="CHEBI:29105"/>
    </ligand>
</feature>
<feature type="binding site" evidence="7">
    <location>
        <position position="153"/>
    </location>
    <ligand>
        <name>N-formimidoyl-L-glutamate</name>
        <dbReference type="ChEBI" id="CHEBI:58928"/>
    </ligand>
</feature>
<dbReference type="InterPro" id="IPR006680">
    <property type="entry name" value="Amidohydro-rel"/>
</dbReference>
<feature type="binding site" evidence="7">
    <location>
        <position position="335"/>
    </location>
    <ligand>
        <name>Zn(2+)</name>
        <dbReference type="ChEBI" id="CHEBI:29105"/>
    </ligand>
</feature>
<evidence type="ECO:0000256" key="5">
    <source>
        <dbReference type="ARBA" id="ARBA00022833"/>
    </source>
</evidence>